<evidence type="ECO:0000313" key="2">
    <source>
        <dbReference type="EMBL" id="CAK90083.1"/>
    </source>
</evidence>
<evidence type="ECO:0000256" key="1">
    <source>
        <dbReference type="SAM" id="Coils"/>
    </source>
</evidence>
<sequence>MIEYLNPLIPDQTLNLNIDFLQLYSIPQERPLGLNLAGQVVAEISPFVQNIQLLFKEKQEQYKLAKIQYSELQNSLQELQENKINEKNKYDLLLQDSNHLLQQKQQEINQLYYTQSKIKKDQEELQKEFKQQNDDFKLENANLIEVIKQKKRYLFKLSNNRHSRFQILLLFLKFIKTLIVKYHNTESYIIIRVYFIHVQVIKQSLIKVLQNLTMVGVGARDIISKSGYSNIQDPGRGQRITLQIY</sequence>
<name>A0E466_PARTE</name>
<dbReference type="Proteomes" id="UP000000600">
    <property type="component" value="Unassembled WGS sequence"/>
</dbReference>
<keyword evidence="1" id="KW-0175">Coiled coil</keyword>
<organism evidence="2 3">
    <name type="scientific">Paramecium tetraurelia</name>
    <dbReference type="NCBI Taxonomy" id="5888"/>
    <lineage>
        <taxon>Eukaryota</taxon>
        <taxon>Sar</taxon>
        <taxon>Alveolata</taxon>
        <taxon>Ciliophora</taxon>
        <taxon>Intramacronucleata</taxon>
        <taxon>Oligohymenophorea</taxon>
        <taxon>Peniculida</taxon>
        <taxon>Parameciidae</taxon>
        <taxon>Paramecium</taxon>
    </lineage>
</organism>
<dbReference type="OrthoDB" id="316464at2759"/>
<dbReference type="EMBL" id="CT868658">
    <property type="protein sequence ID" value="CAK90083.1"/>
    <property type="molecule type" value="Genomic_DNA"/>
</dbReference>
<dbReference type="KEGG" id="ptm:GSPATT00023257001"/>
<dbReference type="RefSeq" id="XP_001457480.1">
    <property type="nucleotide sequence ID" value="XM_001457443.1"/>
</dbReference>
<keyword evidence="3" id="KW-1185">Reference proteome</keyword>
<protein>
    <submittedName>
        <fullName evidence="2">Uncharacterized protein</fullName>
    </submittedName>
</protein>
<feature type="coiled-coil region" evidence="1">
    <location>
        <begin position="55"/>
        <end position="139"/>
    </location>
</feature>
<gene>
    <name evidence="2" type="ORF">GSPATT00023257001</name>
</gene>
<reference evidence="2 3" key="1">
    <citation type="journal article" date="2006" name="Nature">
        <title>Global trends of whole-genome duplications revealed by the ciliate Paramecium tetraurelia.</title>
        <authorList>
            <consortium name="Genoscope"/>
            <person name="Aury J.-M."/>
            <person name="Jaillon O."/>
            <person name="Duret L."/>
            <person name="Noel B."/>
            <person name="Jubin C."/>
            <person name="Porcel B.M."/>
            <person name="Segurens B."/>
            <person name="Daubin V."/>
            <person name="Anthouard V."/>
            <person name="Aiach N."/>
            <person name="Arnaiz O."/>
            <person name="Billaut A."/>
            <person name="Beisson J."/>
            <person name="Blanc I."/>
            <person name="Bouhouche K."/>
            <person name="Camara F."/>
            <person name="Duharcourt S."/>
            <person name="Guigo R."/>
            <person name="Gogendeau D."/>
            <person name="Katinka M."/>
            <person name="Keller A.-M."/>
            <person name="Kissmehl R."/>
            <person name="Klotz C."/>
            <person name="Koll F."/>
            <person name="Le Moue A."/>
            <person name="Lepere C."/>
            <person name="Malinsky S."/>
            <person name="Nowacki M."/>
            <person name="Nowak J.K."/>
            <person name="Plattner H."/>
            <person name="Poulain J."/>
            <person name="Ruiz F."/>
            <person name="Serrano V."/>
            <person name="Zagulski M."/>
            <person name="Dessen P."/>
            <person name="Betermier M."/>
            <person name="Weissenbach J."/>
            <person name="Scarpelli C."/>
            <person name="Schachter V."/>
            <person name="Sperling L."/>
            <person name="Meyer E."/>
            <person name="Cohen J."/>
            <person name="Wincker P."/>
        </authorList>
    </citation>
    <scope>NUCLEOTIDE SEQUENCE [LARGE SCALE GENOMIC DNA]</scope>
    <source>
        <strain evidence="2 3">Stock d4-2</strain>
    </source>
</reference>
<dbReference type="HOGENOM" id="CLU_1135372_0_0_1"/>
<accession>A0E466</accession>
<dbReference type="GeneID" id="5043265"/>
<evidence type="ECO:0000313" key="3">
    <source>
        <dbReference type="Proteomes" id="UP000000600"/>
    </source>
</evidence>
<dbReference type="InParanoid" id="A0E466"/>
<proteinExistence type="predicted"/>
<dbReference type="AlphaFoldDB" id="A0E466"/>
<dbReference type="OMA" id="ICQYVEL"/>